<sequence>MPDFRCNKGSFNFAHIHRVRVLLQIPSGQPVENNTAYARYMKDFLMHGPAVWTGSSASSSATN</sequence>
<organism evidence="1 2">
    <name type="scientific">Emericella nidulans (strain FGSC A4 / ATCC 38163 / CBS 112.46 / NRRL 194 / M139)</name>
    <name type="common">Aspergillus nidulans</name>
    <dbReference type="NCBI Taxonomy" id="227321"/>
    <lineage>
        <taxon>Eukaryota</taxon>
        <taxon>Fungi</taxon>
        <taxon>Dikarya</taxon>
        <taxon>Ascomycota</taxon>
        <taxon>Pezizomycotina</taxon>
        <taxon>Eurotiomycetes</taxon>
        <taxon>Eurotiomycetidae</taxon>
        <taxon>Eurotiales</taxon>
        <taxon>Aspergillaceae</taxon>
        <taxon>Aspergillus</taxon>
        <taxon>Aspergillus subgen. Nidulantes</taxon>
    </lineage>
</organism>
<dbReference type="VEuPathDB" id="FungiDB:AN11473"/>
<accession>C8VH19</accession>
<dbReference type="Proteomes" id="UP000000560">
    <property type="component" value="Chromosome V"/>
</dbReference>
<gene>
    <name evidence="1" type="ORF">ANIA_11473</name>
</gene>
<dbReference type="GeneID" id="74897050"/>
<reference evidence="2" key="2">
    <citation type="journal article" date="2009" name="Fungal Genet. Biol.">
        <title>The 2008 update of the Aspergillus nidulans genome annotation: a community effort.</title>
        <authorList>
            <person name="Wortman J.R."/>
            <person name="Gilsenan J.M."/>
            <person name="Joardar V."/>
            <person name="Deegan J."/>
            <person name="Clutterbuck J."/>
            <person name="Andersen M.R."/>
            <person name="Archer D."/>
            <person name="Bencina M."/>
            <person name="Braus G."/>
            <person name="Coutinho P."/>
            <person name="von Dohren H."/>
            <person name="Doonan J."/>
            <person name="Driessen A.J."/>
            <person name="Durek P."/>
            <person name="Espeso E."/>
            <person name="Fekete E."/>
            <person name="Flipphi M."/>
            <person name="Estrada C.G."/>
            <person name="Geysens S."/>
            <person name="Goldman G."/>
            <person name="de Groot P.W."/>
            <person name="Hansen K."/>
            <person name="Harris S.D."/>
            <person name="Heinekamp T."/>
            <person name="Helmstaedt K."/>
            <person name="Henrissat B."/>
            <person name="Hofmann G."/>
            <person name="Homan T."/>
            <person name="Horio T."/>
            <person name="Horiuchi H."/>
            <person name="James S."/>
            <person name="Jones M."/>
            <person name="Karaffa L."/>
            <person name="Karanyi Z."/>
            <person name="Kato M."/>
            <person name="Keller N."/>
            <person name="Kelly D.E."/>
            <person name="Kiel J.A."/>
            <person name="Kim J.M."/>
            <person name="van der Klei I.J."/>
            <person name="Klis F.M."/>
            <person name="Kovalchuk A."/>
            <person name="Krasevec N."/>
            <person name="Kubicek C.P."/>
            <person name="Liu B."/>
            <person name="Maccabe A."/>
            <person name="Meyer V."/>
            <person name="Mirabito P."/>
            <person name="Miskei M."/>
            <person name="Mos M."/>
            <person name="Mullins J."/>
            <person name="Nelson D.R."/>
            <person name="Nielsen J."/>
            <person name="Oakley B.R."/>
            <person name="Osmani S.A."/>
            <person name="Pakula T."/>
            <person name="Paszewski A."/>
            <person name="Paulsen I."/>
            <person name="Pilsyk S."/>
            <person name="Pocsi I."/>
            <person name="Punt P.J."/>
            <person name="Ram A.F."/>
            <person name="Ren Q."/>
            <person name="Robellet X."/>
            <person name="Robson G."/>
            <person name="Seiboth B."/>
            <person name="van Solingen P."/>
            <person name="Specht T."/>
            <person name="Sun J."/>
            <person name="Taheri-Talesh N."/>
            <person name="Takeshita N."/>
            <person name="Ussery D."/>
            <person name="vanKuyk P.A."/>
            <person name="Visser H."/>
            <person name="van de Vondervoort P.J."/>
            <person name="de Vries R.P."/>
            <person name="Walton J."/>
            <person name="Xiang X."/>
            <person name="Xiong Y."/>
            <person name="Zeng A.P."/>
            <person name="Brandt B.W."/>
            <person name="Cornell M.J."/>
            <person name="van den Hondel C.A."/>
            <person name="Visser J."/>
            <person name="Oliver S.G."/>
            <person name="Turner G."/>
        </authorList>
    </citation>
    <scope>GENOME REANNOTATION</scope>
    <source>
        <strain evidence="2">FGSC A4 / ATCC 38163 / CBS 112.46 / NRRL 194 / M139</strain>
    </source>
</reference>
<evidence type="ECO:0000313" key="1">
    <source>
        <dbReference type="EMBL" id="CBF82208.1"/>
    </source>
</evidence>
<dbReference type="KEGG" id="ani:ANIA_11473"/>
<name>C8VH19_EMENI</name>
<dbReference type="HOGENOM" id="CLU_2885765_0_0_1"/>
<evidence type="ECO:0000313" key="2">
    <source>
        <dbReference type="Proteomes" id="UP000000560"/>
    </source>
</evidence>
<dbReference type="EMBL" id="BN001305">
    <property type="protein sequence ID" value="CBF82208.1"/>
    <property type="molecule type" value="Genomic_DNA"/>
</dbReference>
<proteinExistence type="predicted"/>
<reference evidence="2" key="1">
    <citation type="journal article" date="2005" name="Nature">
        <title>Sequencing of Aspergillus nidulans and comparative analysis with A. fumigatus and A. oryzae.</title>
        <authorList>
            <person name="Galagan J.E."/>
            <person name="Calvo S.E."/>
            <person name="Cuomo C."/>
            <person name="Ma L.J."/>
            <person name="Wortman J.R."/>
            <person name="Batzoglou S."/>
            <person name="Lee S.I."/>
            <person name="Basturkmen M."/>
            <person name="Spevak C.C."/>
            <person name="Clutterbuck J."/>
            <person name="Kapitonov V."/>
            <person name="Jurka J."/>
            <person name="Scazzocchio C."/>
            <person name="Farman M."/>
            <person name="Butler J."/>
            <person name="Purcell S."/>
            <person name="Harris S."/>
            <person name="Braus G.H."/>
            <person name="Draht O."/>
            <person name="Busch S."/>
            <person name="D'Enfert C."/>
            <person name="Bouchier C."/>
            <person name="Goldman G.H."/>
            <person name="Bell-Pedersen D."/>
            <person name="Griffiths-Jones S."/>
            <person name="Doonan J.H."/>
            <person name="Yu J."/>
            <person name="Vienken K."/>
            <person name="Pain A."/>
            <person name="Freitag M."/>
            <person name="Selker E.U."/>
            <person name="Archer D.B."/>
            <person name="Penalva M.A."/>
            <person name="Oakley B.R."/>
            <person name="Momany M."/>
            <person name="Tanaka T."/>
            <person name="Kumagai T."/>
            <person name="Asai K."/>
            <person name="Machida M."/>
            <person name="Nierman W.C."/>
            <person name="Denning D.W."/>
            <person name="Caddick M."/>
            <person name="Hynes M."/>
            <person name="Paoletti M."/>
            <person name="Fischer R."/>
            <person name="Miller B."/>
            <person name="Dyer P."/>
            <person name="Sachs M.S."/>
            <person name="Osmani S.A."/>
            <person name="Birren B.W."/>
        </authorList>
    </citation>
    <scope>NUCLEOTIDE SEQUENCE [LARGE SCALE GENOMIC DNA]</scope>
    <source>
        <strain evidence="2">FGSC A4 / ATCC 38163 / CBS 112.46 / NRRL 194 / M139</strain>
    </source>
</reference>
<dbReference type="InParanoid" id="C8VH19"/>
<dbReference type="AlphaFoldDB" id="C8VH19"/>
<keyword evidence="2" id="KW-1185">Reference proteome</keyword>
<dbReference type="RefSeq" id="XP_050468300.1">
    <property type="nucleotide sequence ID" value="XM_050612369.1"/>
</dbReference>
<protein>
    <submittedName>
        <fullName evidence="1">Uncharacterized protein</fullName>
    </submittedName>
</protein>